<feature type="domain" description="DUF6818" evidence="1">
    <location>
        <begin position="34"/>
        <end position="103"/>
    </location>
</feature>
<accession>A0AAD5SLU3</accession>
<dbReference type="EMBL" id="JADGJH010004945">
    <property type="protein sequence ID" value="KAJ3082923.1"/>
    <property type="molecule type" value="Genomic_DNA"/>
</dbReference>
<feature type="non-terminal residue" evidence="2">
    <location>
        <position position="118"/>
    </location>
</feature>
<gene>
    <name evidence="2" type="ORF">HK100_009560</name>
</gene>
<dbReference type="InterPro" id="IPR049203">
    <property type="entry name" value="DUF6818"/>
</dbReference>
<comment type="caution">
    <text evidence="2">The sequence shown here is derived from an EMBL/GenBank/DDBJ whole genome shotgun (WGS) entry which is preliminary data.</text>
</comment>
<evidence type="ECO:0000259" key="1">
    <source>
        <dbReference type="Pfam" id="PF20681"/>
    </source>
</evidence>
<sequence length="118" mass="13454">MQKQNKSKQCGHNWRPHEIDNLLDVIKDILASSSNEWEQVRTCYFAFGYNQDVEALKSKFKKLQNHKKPTGNPTCPLQALCAKQAGQKINEKDDTVVLDDDTGADSKGNWEEFSQLVK</sequence>
<dbReference type="PANTHER" id="PTHR34409:SF1">
    <property type="entry name" value="MYB-LIKE DOMAIN-CONTAINING PROTEIN"/>
    <property type="match status" value="1"/>
</dbReference>
<protein>
    <recommendedName>
        <fullName evidence="1">DUF6818 domain-containing protein</fullName>
    </recommendedName>
</protein>
<dbReference type="AlphaFoldDB" id="A0AAD5SLU3"/>
<dbReference type="Pfam" id="PF20681">
    <property type="entry name" value="DUF6818"/>
    <property type="match status" value="1"/>
</dbReference>
<organism evidence="2 3">
    <name type="scientific">Physocladia obscura</name>
    <dbReference type="NCBI Taxonomy" id="109957"/>
    <lineage>
        <taxon>Eukaryota</taxon>
        <taxon>Fungi</taxon>
        <taxon>Fungi incertae sedis</taxon>
        <taxon>Chytridiomycota</taxon>
        <taxon>Chytridiomycota incertae sedis</taxon>
        <taxon>Chytridiomycetes</taxon>
        <taxon>Chytridiales</taxon>
        <taxon>Chytriomycetaceae</taxon>
        <taxon>Physocladia</taxon>
    </lineage>
</organism>
<name>A0AAD5SLU3_9FUNG</name>
<keyword evidence="3" id="KW-1185">Reference proteome</keyword>
<evidence type="ECO:0000313" key="3">
    <source>
        <dbReference type="Proteomes" id="UP001211907"/>
    </source>
</evidence>
<dbReference type="PANTHER" id="PTHR34409">
    <property type="entry name" value="SET DOMAIN-CONTAINING PROTEIN"/>
    <property type="match status" value="1"/>
</dbReference>
<reference evidence="2" key="1">
    <citation type="submission" date="2020-05" db="EMBL/GenBank/DDBJ databases">
        <title>Phylogenomic resolution of chytrid fungi.</title>
        <authorList>
            <person name="Stajich J.E."/>
            <person name="Amses K."/>
            <person name="Simmons R."/>
            <person name="Seto K."/>
            <person name="Myers J."/>
            <person name="Bonds A."/>
            <person name="Quandt C.A."/>
            <person name="Barry K."/>
            <person name="Liu P."/>
            <person name="Grigoriev I."/>
            <person name="Longcore J.E."/>
            <person name="James T.Y."/>
        </authorList>
    </citation>
    <scope>NUCLEOTIDE SEQUENCE</scope>
    <source>
        <strain evidence="2">JEL0513</strain>
    </source>
</reference>
<dbReference type="Proteomes" id="UP001211907">
    <property type="component" value="Unassembled WGS sequence"/>
</dbReference>
<evidence type="ECO:0000313" key="2">
    <source>
        <dbReference type="EMBL" id="KAJ3082923.1"/>
    </source>
</evidence>
<proteinExistence type="predicted"/>